<evidence type="ECO:0000256" key="1">
    <source>
        <dbReference type="SAM" id="SignalP"/>
    </source>
</evidence>
<proteinExistence type="predicted"/>
<sequence length="165" mass="19288">MKKLKNKNIITLLSMLMILLTGCTNPVRISSDQIKEFREQIQEDYASIKEIRLEFMPTTIYMYYEMKDPVTEEEKKEIFEQSRELLMSDTFDQEVIQAKFHKKYSSSGHPNFEILFDDGTQKVMSSFSIQANDSEDADEVYTQWYYSKGGDVPGELGEPYSLENK</sequence>
<protein>
    <recommendedName>
        <fullName evidence="4">Lipoprotein</fullName>
    </recommendedName>
</protein>
<evidence type="ECO:0000313" key="2">
    <source>
        <dbReference type="EMBL" id="GGO04939.1"/>
    </source>
</evidence>
<dbReference type="Proteomes" id="UP000606653">
    <property type="component" value="Unassembled WGS sequence"/>
</dbReference>
<evidence type="ECO:0008006" key="4">
    <source>
        <dbReference type="Google" id="ProtNLM"/>
    </source>
</evidence>
<reference evidence="3" key="1">
    <citation type="journal article" date="2019" name="Int. J. Syst. Evol. Microbiol.">
        <title>The Global Catalogue of Microorganisms (GCM) 10K type strain sequencing project: providing services to taxonomists for standard genome sequencing and annotation.</title>
        <authorList>
            <consortium name="The Broad Institute Genomics Platform"/>
            <consortium name="The Broad Institute Genome Sequencing Center for Infectious Disease"/>
            <person name="Wu L."/>
            <person name="Ma J."/>
        </authorList>
    </citation>
    <scope>NUCLEOTIDE SEQUENCE [LARGE SCALE GENOMIC DNA]</scope>
    <source>
        <strain evidence="3">CGMCC 1.6964</strain>
    </source>
</reference>
<feature type="signal peptide" evidence="1">
    <location>
        <begin position="1"/>
        <end position="23"/>
    </location>
</feature>
<evidence type="ECO:0000313" key="3">
    <source>
        <dbReference type="Proteomes" id="UP000606653"/>
    </source>
</evidence>
<gene>
    <name evidence="2" type="ORF">GCM10010969_30760</name>
</gene>
<keyword evidence="1" id="KW-0732">Signal</keyword>
<feature type="chain" id="PRO_5045671815" description="Lipoprotein" evidence="1">
    <location>
        <begin position="24"/>
        <end position="165"/>
    </location>
</feature>
<keyword evidence="3" id="KW-1185">Reference proteome</keyword>
<dbReference type="PROSITE" id="PS51257">
    <property type="entry name" value="PROKAR_LIPOPROTEIN"/>
    <property type="match status" value="1"/>
</dbReference>
<comment type="caution">
    <text evidence="2">The sequence shown here is derived from an EMBL/GenBank/DDBJ whole genome shotgun (WGS) entry which is preliminary data.</text>
</comment>
<dbReference type="EMBL" id="BMLN01000009">
    <property type="protein sequence ID" value="GGO04939.1"/>
    <property type="molecule type" value="Genomic_DNA"/>
</dbReference>
<name>A0ABQ2L6D6_9BACL</name>
<organism evidence="2 3">
    <name type="scientific">Saccharibacillus kuerlensis</name>
    <dbReference type="NCBI Taxonomy" id="459527"/>
    <lineage>
        <taxon>Bacteria</taxon>
        <taxon>Bacillati</taxon>
        <taxon>Bacillota</taxon>
        <taxon>Bacilli</taxon>
        <taxon>Bacillales</taxon>
        <taxon>Paenibacillaceae</taxon>
        <taxon>Saccharibacillus</taxon>
    </lineage>
</organism>
<accession>A0ABQ2L6D6</accession>
<dbReference type="RefSeq" id="WP_018978103.1">
    <property type="nucleotide sequence ID" value="NZ_BMLN01000009.1"/>
</dbReference>